<evidence type="ECO:0000313" key="2">
    <source>
        <dbReference type="Proteomes" id="UP001168972"/>
    </source>
</evidence>
<dbReference type="Proteomes" id="UP001168972">
    <property type="component" value="Unassembled WGS sequence"/>
</dbReference>
<evidence type="ECO:0000313" key="1">
    <source>
        <dbReference type="EMBL" id="KAK0178568.1"/>
    </source>
</evidence>
<sequence>MKELKEREWRKKNICIRVTRGNIQKHEVMKKVEEITDIKWREVAEQIWEVKDNMVRIRIREMSDKVELMRTKGKMKGSDIWIDDDLTSREIEVQKWLRKEAEKEEKMGRRVKISYMKIEIDGEWMKWDERSGRLDKFFRRRGSF</sequence>
<proteinExistence type="predicted"/>
<name>A0AA39KYG8_MICHY</name>
<protein>
    <submittedName>
        <fullName evidence="1">Uncharacterized protein</fullName>
    </submittedName>
</protein>
<keyword evidence="2" id="KW-1185">Reference proteome</keyword>
<reference evidence="1" key="2">
    <citation type="submission" date="2023-03" db="EMBL/GenBank/DDBJ databases">
        <authorList>
            <person name="Inwood S.N."/>
            <person name="Skelly J.G."/>
            <person name="Guhlin J."/>
            <person name="Harrop T.W.R."/>
            <person name="Goldson S.G."/>
            <person name="Dearden P.K."/>
        </authorList>
    </citation>
    <scope>NUCLEOTIDE SEQUENCE</scope>
    <source>
        <strain evidence="1">Lincoln</strain>
        <tissue evidence="1">Whole body</tissue>
    </source>
</reference>
<organism evidence="1 2">
    <name type="scientific">Microctonus hyperodae</name>
    <name type="common">Parasitoid wasp</name>
    <dbReference type="NCBI Taxonomy" id="165561"/>
    <lineage>
        <taxon>Eukaryota</taxon>
        <taxon>Metazoa</taxon>
        <taxon>Ecdysozoa</taxon>
        <taxon>Arthropoda</taxon>
        <taxon>Hexapoda</taxon>
        <taxon>Insecta</taxon>
        <taxon>Pterygota</taxon>
        <taxon>Neoptera</taxon>
        <taxon>Endopterygota</taxon>
        <taxon>Hymenoptera</taxon>
        <taxon>Apocrita</taxon>
        <taxon>Ichneumonoidea</taxon>
        <taxon>Braconidae</taxon>
        <taxon>Euphorinae</taxon>
        <taxon>Microctonus</taxon>
    </lineage>
</organism>
<dbReference type="AlphaFoldDB" id="A0AA39KYG8"/>
<reference evidence="1" key="1">
    <citation type="journal article" date="2023" name="bioRxiv">
        <title>Scaffold-level genome assemblies of two parasitoid biocontrol wasps reveal the parthenogenesis mechanism and an associated novel virus.</title>
        <authorList>
            <person name="Inwood S."/>
            <person name="Skelly J."/>
            <person name="Guhlin J."/>
            <person name="Harrop T."/>
            <person name="Goldson S."/>
            <person name="Dearden P."/>
        </authorList>
    </citation>
    <scope>NUCLEOTIDE SEQUENCE</scope>
    <source>
        <strain evidence="1">Lincoln</strain>
        <tissue evidence="1">Whole body</tissue>
    </source>
</reference>
<dbReference type="EMBL" id="JAQQBR010000004">
    <property type="protein sequence ID" value="KAK0178568.1"/>
    <property type="molecule type" value="Genomic_DNA"/>
</dbReference>
<gene>
    <name evidence="1" type="ORF">PV327_007446</name>
</gene>
<accession>A0AA39KYG8</accession>
<comment type="caution">
    <text evidence="1">The sequence shown here is derived from an EMBL/GenBank/DDBJ whole genome shotgun (WGS) entry which is preliminary data.</text>
</comment>